<dbReference type="Proteomes" id="UP000642070">
    <property type="component" value="Unassembled WGS sequence"/>
</dbReference>
<protein>
    <submittedName>
        <fullName evidence="1">Uncharacterized protein</fullName>
    </submittedName>
</protein>
<evidence type="ECO:0000313" key="2">
    <source>
        <dbReference type="Proteomes" id="UP000642070"/>
    </source>
</evidence>
<gene>
    <name evidence="1" type="ORF">GCM10007977_015490</name>
</gene>
<comment type="caution">
    <text evidence="1">The sequence shown here is derived from an EMBL/GenBank/DDBJ whole genome shotgun (WGS) entry which is preliminary data.</text>
</comment>
<dbReference type="AlphaFoldDB" id="A0A917TC72"/>
<reference evidence="1" key="2">
    <citation type="submission" date="2020-09" db="EMBL/GenBank/DDBJ databases">
        <authorList>
            <person name="Sun Q."/>
            <person name="Ohkuma M."/>
        </authorList>
    </citation>
    <scope>NUCLEOTIDE SEQUENCE</scope>
    <source>
        <strain evidence="1">JCM 19831</strain>
    </source>
</reference>
<name>A0A917TC72_9ACTN</name>
<dbReference type="RefSeq" id="WP_190249037.1">
    <property type="nucleotide sequence ID" value="NZ_BMPI01000006.1"/>
</dbReference>
<proteinExistence type="predicted"/>
<accession>A0A917TC72</accession>
<reference evidence="1" key="1">
    <citation type="journal article" date="2014" name="Int. J. Syst. Evol. Microbiol.">
        <title>Complete genome sequence of Corynebacterium casei LMG S-19264T (=DSM 44701T), isolated from a smear-ripened cheese.</title>
        <authorList>
            <consortium name="US DOE Joint Genome Institute (JGI-PGF)"/>
            <person name="Walter F."/>
            <person name="Albersmeier A."/>
            <person name="Kalinowski J."/>
            <person name="Ruckert C."/>
        </authorList>
    </citation>
    <scope>NUCLEOTIDE SEQUENCE</scope>
    <source>
        <strain evidence="1">JCM 19831</strain>
    </source>
</reference>
<sequence>MTTCPVDPVLCMALFVSDAPKTTDLDDAMVRRTVDQTLERLGPDECYARAAEVFGDRPDIALDRIQWARELCARALAPSLSGAADR</sequence>
<dbReference type="EMBL" id="BMPI01000006">
    <property type="protein sequence ID" value="GGM15256.1"/>
    <property type="molecule type" value="Genomic_DNA"/>
</dbReference>
<organism evidence="1 2">
    <name type="scientific">Dactylosporangium sucinum</name>
    <dbReference type="NCBI Taxonomy" id="1424081"/>
    <lineage>
        <taxon>Bacteria</taxon>
        <taxon>Bacillati</taxon>
        <taxon>Actinomycetota</taxon>
        <taxon>Actinomycetes</taxon>
        <taxon>Micromonosporales</taxon>
        <taxon>Micromonosporaceae</taxon>
        <taxon>Dactylosporangium</taxon>
    </lineage>
</organism>
<keyword evidence="2" id="KW-1185">Reference proteome</keyword>
<evidence type="ECO:0000313" key="1">
    <source>
        <dbReference type="EMBL" id="GGM15256.1"/>
    </source>
</evidence>